<dbReference type="SMART" id="SM01043">
    <property type="entry name" value="BTAD"/>
    <property type="match status" value="1"/>
</dbReference>
<protein>
    <submittedName>
        <fullName evidence="7">SARP family transcriptional regulator</fullName>
    </submittedName>
</protein>
<dbReference type="Proteomes" id="UP001165079">
    <property type="component" value="Unassembled WGS sequence"/>
</dbReference>
<evidence type="ECO:0000256" key="4">
    <source>
        <dbReference type="ARBA" id="ARBA00023163"/>
    </source>
</evidence>
<dbReference type="PANTHER" id="PTHR35807:SF1">
    <property type="entry name" value="TRANSCRIPTIONAL REGULATOR REDD"/>
    <property type="match status" value="1"/>
</dbReference>
<dbReference type="GO" id="GO:0003677">
    <property type="term" value="F:DNA binding"/>
    <property type="evidence" value="ECO:0007669"/>
    <property type="project" value="UniProtKB-UniRule"/>
</dbReference>
<dbReference type="SUPFAM" id="SSF48452">
    <property type="entry name" value="TPR-like"/>
    <property type="match status" value="3"/>
</dbReference>
<dbReference type="InterPro" id="IPR005158">
    <property type="entry name" value="BTAD"/>
</dbReference>
<dbReference type="InterPro" id="IPR011990">
    <property type="entry name" value="TPR-like_helical_dom_sf"/>
</dbReference>
<dbReference type="GO" id="GO:0006355">
    <property type="term" value="P:regulation of DNA-templated transcription"/>
    <property type="evidence" value="ECO:0007669"/>
    <property type="project" value="InterPro"/>
</dbReference>
<keyword evidence="8" id="KW-1185">Reference proteome</keyword>
<dbReference type="Pfam" id="PF03704">
    <property type="entry name" value="BTAD"/>
    <property type="match status" value="1"/>
</dbReference>
<dbReference type="SMART" id="SM00862">
    <property type="entry name" value="Trans_reg_C"/>
    <property type="match status" value="1"/>
</dbReference>
<dbReference type="EMBL" id="BSTX01000001">
    <property type="protein sequence ID" value="GLZ77532.1"/>
    <property type="molecule type" value="Genomic_DNA"/>
</dbReference>
<dbReference type="InterPro" id="IPR036388">
    <property type="entry name" value="WH-like_DNA-bd_sf"/>
</dbReference>
<evidence type="ECO:0000259" key="6">
    <source>
        <dbReference type="PROSITE" id="PS51755"/>
    </source>
</evidence>
<dbReference type="Gene3D" id="1.10.10.10">
    <property type="entry name" value="Winged helix-like DNA-binding domain superfamily/Winged helix DNA-binding domain"/>
    <property type="match status" value="2"/>
</dbReference>
<dbReference type="SUPFAM" id="SSF46894">
    <property type="entry name" value="C-terminal effector domain of the bipartite response regulators"/>
    <property type="match status" value="1"/>
</dbReference>
<dbReference type="CDD" id="cd15831">
    <property type="entry name" value="BTAD"/>
    <property type="match status" value="1"/>
</dbReference>
<dbReference type="Pfam" id="PF00931">
    <property type="entry name" value="NB-ARC"/>
    <property type="match status" value="1"/>
</dbReference>
<dbReference type="RefSeq" id="WP_285662633.1">
    <property type="nucleotide sequence ID" value="NZ_BSTX01000001.1"/>
</dbReference>
<keyword evidence="2" id="KW-0805">Transcription regulation</keyword>
<dbReference type="InterPro" id="IPR051677">
    <property type="entry name" value="AfsR-DnrI-RedD_regulator"/>
</dbReference>
<evidence type="ECO:0000256" key="5">
    <source>
        <dbReference type="PROSITE-ProRule" id="PRU01091"/>
    </source>
</evidence>
<dbReference type="InterPro" id="IPR002182">
    <property type="entry name" value="NB-ARC"/>
</dbReference>
<comment type="caution">
    <text evidence="7">The sequence shown here is derived from an EMBL/GenBank/DDBJ whole genome shotgun (WGS) entry which is preliminary data.</text>
</comment>
<organism evidence="7 8">
    <name type="scientific">Actinorhabdospora filicis</name>
    <dbReference type="NCBI Taxonomy" id="1785913"/>
    <lineage>
        <taxon>Bacteria</taxon>
        <taxon>Bacillati</taxon>
        <taxon>Actinomycetota</taxon>
        <taxon>Actinomycetes</taxon>
        <taxon>Micromonosporales</taxon>
        <taxon>Micromonosporaceae</taxon>
        <taxon>Actinorhabdospora</taxon>
    </lineage>
</organism>
<dbReference type="Gene3D" id="1.25.40.10">
    <property type="entry name" value="Tetratricopeptide repeat domain"/>
    <property type="match status" value="3"/>
</dbReference>
<evidence type="ECO:0000313" key="7">
    <source>
        <dbReference type="EMBL" id="GLZ77532.1"/>
    </source>
</evidence>
<comment type="similarity">
    <text evidence="1">Belongs to the AfsR/DnrI/RedD regulatory family.</text>
</comment>
<accession>A0A9W6SKC3</accession>
<dbReference type="InterPro" id="IPR001867">
    <property type="entry name" value="OmpR/PhoB-type_DNA-bd"/>
</dbReference>
<gene>
    <name evidence="7" type="ORF">Afil01_23390</name>
</gene>
<proteinExistence type="inferred from homology"/>
<dbReference type="PANTHER" id="PTHR35807">
    <property type="entry name" value="TRANSCRIPTIONAL REGULATOR REDD-RELATED"/>
    <property type="match status" value="1"/>
</dbReference>
<keyword evidence="3 5" id="KW-0238">DNA-binding</keyword>
<dbReference type="InterPro" id="IPR027417">
    <property type="entry name" value="P-loop_NTPase"/>
</dbReference>
<dbReference type="GO" id="GO:0000160">
    <property type="term" value="P:phosphorelay signal transduction system"/>
    <property type="evidence" value="ECO:0007669"/>
    <property type="project" value="InterPro"/>
</dbReference>
<dbReference type="Pfam" id="PF13424">
    <property type="entry name" value="TPR_12"/>
    <property type="match status" value="1"/>
</dbReference>
<feature type="domain" description="OmpR/PhoB-type" evidence="6">
    <location>
        <begin position="1"/>
        <end position="85"/>
    </location>
</feature>
<dbReference type="Gene3D" id="3.40.50.300">
    <property type="entry name" value="P-loop containing nucleotide triphosphate hydrolases"/>
    <property type="match status" value="1"/>
</dbReference>
<dbReference type="InterPro" id="IPR016032">
    <property type="entry name" value="Sig_transdc_resp-reg_C-effctor"/>
</dbReference>
<evidence type="ECO:0000256" key="1">
    <source>
        <dbReference type="ARBA" id="ARBA00005820"/>
    </source>
</evidence>
<keyword evidence="4" id="KW-0804">Transcription</keyword>
<evidence type="ECO:0000256" key="2">
    <source>
        <dbReference type="ARBA" id="ARBA00023015"/>
    </source>
</evidence>
<dbReference type="PRINTS" id="PR00364">
    <property type="entry name" value="DISEASERSIST"/>
</dbReference>
<name>A0A9W6SKC3_9ACTN</name>
<evidence type="ECO:0000256" key="3">
    <source>
        <dbReference type="ARBA" id="ARBA00023125"/>
    </source>
</evidence>
<dbReference type="PROSITE" id="PS51755">
    <property type="entry name" value="OMPR_PHOB"/>
    <property type="match status" value="1"/>
</dbReference>
<reference evidence="7" key="1">
    <citation type="submission" date="2023-03" db="EMBL/GenBank/DDBJ databases">
        <title>Actinorhabdospora filicis NBRC 111898.</title>
        <authorList>
            <person name="Ichikawa N."/>
            <person name="Sato H."/>
            <person name="Tonouchi N."/>
        </authorList>
    </citation>
    <scope>NUCLEOTIDE SEQUENCE</scope>
    <source>
        <strain evidence="7">NBRC 111898</strain>
    </source>
</reference>
<dbReference type="GO" id="GO:0043531">
    <property type="term" value="F:ADP binding"/>
    <property type="evidence" value="ECO:0007669"/>
    <property type="project" value="InterPro"/>
</dbReference>
<dbReference type="InterPro" id="IPR019734">
    <property type="entry name" value="TPR_rpt"/>
</dbReference>
<dbReference type="AlphaFoldDB" id="A0A9W6SKC3"/>
<dbReference type="SMART" id="SM00028">
    <property type="entry name" value="TPR"/>
    <property type="match status" value="5"/>
</dbReference>
<feature type="DNA-binding region" description="OmpR/PhoB-type" evidence="5">
    <location>
        <begin position="1"/>
        <end position="85"/>
    </location>
</feature>
<evidence type="ECO:0000313" key="8">
    <source>
        <dbReference type="Proteomes" id="UP001165079"/>
    </source>
</evidence>
<sequence length="1013" mass="111027">MTIEGPQGPVTIAAPRQQIILAMLLFEANRPVPVDRLMEAVWGMSPPATAKGQIQICVSILRRLFAEAGMPDMITTAPAGYLAQVPEGELDLRVFDELVRSARKGTAEGRYPEADEDFRMALSLWRGEITTGGSSVLQAVEVRLGEQRLAVTEEWAEVRLLLGGHQELVGELMELVGEHPLRERLRAKLMLALYRSGRQAEALEVYRVGRTLLVDELGIEPGDELRQLEKAILSGAAELSAAPAPAAMSPAAAMPPAVAVIPRLLPGAVSDFTGNVELVQQVSAHLLPPSEPTANPGVRIATISGKAGVGKTTLAVHLGHELAEEYPDGQLFIRFNGLSASPVTPEQALERFLRALGVPGNSVPAGLEERAELYRQSVADRRILVILDDVAAEEQVRWLLPGSPSCAVLVTGRSRLAGLPGALTVEVDVLDSEHAMKLFVKIVGSARVYAELSKSLELIALCGGLPIALRIAAARLAARPHWTVEQFVQRLVNETRRLDELVHGGLGVRAHLELTFEVLSETGRRLFRRLGMLETADFPGWVAAPLLGLDPDDAGEVLDELVDAQFVDVEKVAQGRQIRFKLHDLIRAYSRERLVHDETPADRIGSLTRTLSAWLFLTEEAHRREYGGDHTLIHGAAERFPLPGHVVDRELTDPIDWYERERYGIIAAVQQAAGCGLDELCWDLALTAVTLFEARSYFDDWRTTHEIALTETQRAGNKRGEAAMQHSLGTLRLFEQRFDEAAPRLNAAASLFHEIGDTHGHALVLRNLAFLDRIQGRLESAEARCHEALDGLRAVGDNIGETHVLNSLAQIHVDRGQWDEAEKLLTHILSLLDATDSRRVRAQTMCRLADVHMARHDHAAAESLYAQTVTAVRAYGDEVGEVYAMHGLGSALAVQSRVDEAEETLLKAQSRANYLAHRLMSGRIGVTLGRMYLDVLKWDRALDALTQSLGIFSELDMSTWRCTTLQAIGDAYDGLGEEDAARMAWREALTLTGELEPAAVGALVEDLRKRLGE</sequence>
<dbReference type="SUPFAM" id="SSF52540">
    <property type="entry name" value="P-loop containing nucleoside triphosphate hydrolases"/>
    <property type="match status" value="1"/>
</dbReference>